<sequence length="108" mass="12203">MPPMRPLHFSYLAFAVIDPPTTAPAQVVRDALVGQGGNPRVTLAPSTIGAMLVMFERNNARENAVERQLFLGREHTMTLVRHDDTPNRHNFEHEAFIMVAIKDYPLEH</sequence>
<evidence type="ECO:0000313" key="2">
    <source>
        <dbReference type="Proteomes" id="UP000275267"/>
    </source>
</evidence>
<protein>
    <submittedName>
        <fullName evidence="1">Uncharacterized protein</fullName>
    </submittedName>
</protein>
<dbReference type="AlphaFoldDB" id="A0A3L6QA93"/>
<accession>A0A3L6QA93</accession>
<reference evidence="2" key="1">
    <citation type="journal article" date="2019" name="Nat. Commun.">
        <title>The genome of broomcorn millet.</title>
        <authorList>
            <person name="Zou C."/>
            <person name="Miki D."/>
            <person name="Li D."/>
            <person name="Tang Q."/>
            <person name="Xiao L."/>
            <person name="Rajput S."/>
            <person name="Deng P."/>
            <person name="Jia W."/>
            <person name="Huang R."/>
            <person name="Zhang M."/>
            <person name="Sun Y."/>
            <person name="Hu J."/>
            <person name="Fu X."/>
            <person name="Schnable P.S."/>
            <person name="Li F."/>
            <person name="Zhang H."/>
            <person name="Feng B."/>
            <person name="Zhu X."/>
            <person name="Liu R."/>
            <person name="Schnable J.C."/>
            <person name="Zhu J.-K."/>
            <person name="Zhang H."/>
        </authorList>
    </citation>
    <scope>NUCLEOTIDE SEQUENCE [LARGE SCALE GENOMIC DNA]</scope>
</reference>
<dbReference type="PANTHER" id="PTHR34303:SF8">
    <property type="entry name" value="OS09G0372600 PROTEIN"/>
    <property type="match status" value="1"/>
</dbReference>
<dbReference type="Proteomes" id="UP000275267">
    <property type="component" value="Unassembled WGS sequence"/>
</dbReference>
<dbReference type="PANTHER" id="PTHR34303">
    <property type="entry name" value="OS01G0890400 PROTEIN-RELATED"/>
    <property type="match status" value="1"/>
</dbReference>
<evidence type="ECO:0000313" key="1">
    <source>
        <dbReference type="EMBL" id="RLM74117.1"/>
    </source>
</evidence>
<name>A0A3L6QA93_PANMI</name>
<dbReference type="EMBL" id="PQIB02000013">
    <property type="protein sequence ID" value="RLM74117.1"/>
    <property type="molecule type" value="Genomic_DNA"/>
</dbReference>
<organism evidence="1 2">
    <name type="scientific">Panicum miliaceum</name>
    <name type="common">Proso millet</name>
    <name type="synonym">Broomcorn millet</name>
    <dbReference type="NCBI Taxonomy" id="4540"/>
    <lineage>
        <taxon>Eukaryota</taxon>
        <taxon>Viridiplantae</taxon>
        <taxon>Streptophyta</taxon>
        <taxon>Embryophyta</taxon>
        <taxon>Tracheophyta</taxon>
        <taxon>Spermatophyta</taxon>
        <taxon>Magnoliopsida</taxon>
        <taxon>Liliopsida</taxon>
        <taxon>Poales</taxon>
        <taxon>Poaceae</taxon>
        <taxon>PACMAD clade</taxon>
        <taxon>Panicoideae</taxon>
        <taxon>Panicodae</taxon>
        <taxon>Paniceae</taxon>
        <taxon>Panicinae</taxon>
        <taxon>Panicum</taxon>
        <taxon>Panicum sect. Panicum</taxon>
    </lineage>
</organism>
<keyword evidence="2" id="KW-1185">Reference proteome</keyword>
<comment type="caution">
    <text evidence="1">The sequence shown here is derived from an EMBL/GenBank/DDBJ whole genome shotgun (WGS) entry which is preliminary data.</text>
</comment>
<gene>
    <name evidence="1" type="ORF">C2845_PM15G03850</name>
</gene>
<proteinExistence type="predicted"/>